<name>A0A094IZJ9_9BACL</name>
<dbReference type="EMBL" id="JPZO01000203">
    <property type="protein sequence ID" value="KFZ32137.1"/>
    <property type="molecule type" value="Genomic_DNA"/>
</dbReference>
<dbReference type="SUPFAM" id="SSF47240">
    <property type="entry name" value="Ferritin-like"/>
    <property type="match status" value="1"/>
</dbReference>
<sequence length="76" mass="8676">MNVRQGEVHMKTTLEIRIAGIKAAIEHVREQIAESEDRVSKAFLEGLLAGYENHLNSLNDILEIVKVEEENKYEVI</sequence>
<keyword evidence="1" id="KW-0175">Coiled coil</keyword>
<protein>
    <submittedName>
        <fullName evidence="3">Uncharacterized protein</fullName>
    </submittedName>
</protein>
<evidence type="ECO:0000313" key="3">
    <source>
        <dbReference type="EMBL" id="KFZ32522.1"/>
    </source>
</evidence>
<gene>
    <name evidence="3" type="ORF">JS44_03420</name>
    <name evidence="2" type="ORF">JS44_16690</name>
</gene>
<dbReference type="EMBL" id="JPZO01000016">
    <property type="protein sequence ID" value="KFZ32522.1"/>
    <property type="molecule type" value="Genomic_DNA"/>
</dbReference>
<evidence type="ECO:0000313" key="2">
    <source>
        <dbReference type="EMBL" id="KFZ32137.1"/>
    </source>
</evidence>
<feature type="coiled-coil region" evidence="1">
    <location>
        <begin position="18"/>
        <end position="45"/>
    </location>
</feature>
<organism evidence="3">
    <name type="scientific">Anoxybacillus flavithermus</name>
    <dbReference type="NCBI Taxonomy" id="33934"/>
    <lineage>
        <taxon>Bacteria</taxon>
        <taxon>Bacillati</taxon>
        <taxon>Bacillota</taxon>
        <taxon>Bacilli</taxon>
        <taxon>Bacillales</taxon>
        <taxon>Anoxybacillaceae</taxon>
        <taxon>Anoxybacillus</taxon>
    </lineage>
</organism>
<dbReference type="AlphaFoldDB" id="A0A094IZJ9"/>
<proteinExistence type="predicted"/>
<reference evidence="3" key="1">
    <citation type="submission" date="2014-08" db="EMBL/GenBank/DDBJ databases">
        <title>Fullgenome sequencing of Anoxybacillus sp.25 isolate from Garga hot-spring Russia.</title>
        <authorList>
            <person name="Rozanov A.S."/>
            <person name="Kotenko A.V."/>
            <person name="Malup T.K."/>
            <person name="Peltek S.E."/>
        </authorList>
    </citation>
    <scope>NUCLEOTIDE SEQUENCE [LARGE SCALE GENOMIC DNA]</scope>
    <source>
        <strain evidence="3">25</strain>
    </source>
</reference>
<accession>A0A094IZJ9</accession>
<evidence type="ECO:0000256" key="1">
    <source>
        <dbReference type="SAM" id="Coils"/>
    </source>
</evidence>
<comment type="caution">
    <text evidence="3">The sequence shown here is derived from an EMBL/GenBank/DDBJ whole genome shotgun (WGS) entry which is preliminary data.</text>
</comment>
<dbReference type="InterPro" id="IPR009078">
    <property type="entry name" value="Ferritin-like_SF"/>
</dbReference>